<feature type="signal peptide" evidence="4">
    <location>
        <begin position="1"/>
        <end position="22"/>
    </location>
</feature>
<evidence type="ECO:0008006" key="7">
    <source>
        <dbReference type="Google" id="ProtNLM"/>
    </source>
</evidence>
<comment type="similarity">
    <text evidence="1">Belongs to the Ole e I family.</text>
</comment>
<keyword evidence="4" id="KW-0732">Signal</keyword>
<evidence type="ECO:0000313" key="6">
    <source>
        <dbReference type="Proteomes" id="UP000585474"/>
    </source>
</evidence>
<dbReference type="Proteomes" id="UP000585474">
    <property type="component" value="Unassembled WGS sequence"/>
</dbReference>
<protein>
    <recommendedName>
        <fullName evidence="7">Pollen Ole e 1 allergen and extensin family protein</fullName>
    </recommendedName>
</protein>
<feature type="compositionally biased region" description="Basic residues" evidence="3">
    <location>
        <begin position="188"/>
        <end position="197"/>
    </location>
</feature>
<dbReference type="PANTHER" id="PTHR31614:SF2">
    <property type="entry name" value="F28N24.16 PROTEIN"/>
    <property type="match status" value="1"/>
</dbReference>
<evidence type="ECO:0000256" key="2">
    <source>
        <dbReference type="ARBA" id="ARBA00023157"/>
    </source>
</evidence>
<gene>
    <name evidence="5" type="ORF">Acr_17g0006870</name>
</gene>
<feature type="region of interest" description="Disordered" evidence="3">
    <location>
        <begin position="262"/>
        <end position="318"/>
    </location>
</feature>
<evidence type="ECO:0000313" key="5">
    <source>
        <dbReference type="EMBL" id="GFZ05115.1"/>
    </source>
</evidence>
<dbReference type="InterPro" id="IPR006041">
    <property type="entry name" value="Pollen_Ole_e1_allergen"/>
</dbReference>
<name>A0A7J0G2U9_9ERIC</name>
<sequence>MAKAVALIAALCLLALASSAQANKADFVIKGDVYCDTCKVLFFTKISTKLAGISVNLRCRNRLTTERTYESTAMTNEDGTYTLPVKGEHADDICEVSVGISHVPGCQSIAAEISTGRVPITSNSGIESQIRYANPIGFVADEALPECAKVLDDLEIWASNQQSILLGLLGTGPRMLKGRPAQTNRNKGPGRGRSKPLRRGDQTKAMTADGVMGRVNGSRRDPRKDEYGKISRGYRRHNWGDCHLEGFWRILVEILSNLPRPMARRRQSPSSWRADEHSDGGSGELSGDDLERSHGLVLPRSRGFGDKVWRSKCGDGTS</sequence>
<comment type="caution">
    <text evidence="5">The sequence shown here is derived from an EMBL/GenBank/DDBJ whole genome shotgun (WGS) entry which is preliminary data.</text>
</comment>
<proteinExistence type="inferred from homology"/>
<feature type="chain" id="PRO_5029761515" description="Pollen Ole e 1 allergen and extensin family protein" evidence="4">
    <location>
        <begin position="23"/>
        <end position="318"/>
    </location>
</feature>
<dbReference type="Pfam" id="PF01190">
    <property type="entry name" value="Pollen_Ole_e_1"/>
    <property type="match status" value="1"/>
</dbReference>
<dbReference type="AlphaFoldDB" id="A0A7J0G2U9"/>
<evidence type="ECO:0000256" key="1">
    <source>
        <dbReference type="ARBA" id="ARBA00010049"/>
    </source>
</evidence>
<accession>A0A7J0G2U9</accession>
<keyword evidence="6" id="KW-1185">Reference proteome</keyword>
<feature type="region of interest" description="Disordered" evidence="3">
    <location>
        <begin position="175"/>
        <end position="226"/>
    </location>
</feature>
<feature type="compositionally biased region" description="Basic and acidic residues" evidence="3">
    <location>
        <begin position="303"/>
        <end position="318"/>
    </location>
</feature>
<evidence type="ECO:0000256" key="3">
    <source>
        <dbReference type="SAM" id="MobiDB-lite"/>
    </source>
</evidence>
<keyword evidence="2" id="KW-1015">Disulfide bond</keyword>
<evidence type="ECO:0000256" key="4">
    <source>
        <dbReference type="SAM" id="SignalP"/>
    </source>
</evidence>
<organism evidence="5 6">
    <name type="scientific">Actinidia rufa</name>
    <dbReference type="NCBI Taxonomy" id="165716"/>
    <lineage>
        <taxon>Eukaryota</taxon>
        <taxon>Viridiplantae</taxon>
        <taxon>Streptophyta</taxon>
        <taxon>Embryophyta</taxon>
        <taxon>Tracheophyta</taxon>
        <taxon>Spermatophyta</taxon>
        <taxon>Magnoliopsida</taxon>
        <taxon>eudicotyledons</taxon>
        <taxon>Gunneridae</taxon>
        <taxon>Pentapetalae</taxon>
        <taxon>asterids</taxon>
        <taxon>Ericales</taxon>
        <taxon>Actinidiaceae</taxon>
        <taxon>Actinidia</taxon>
    </lineage>
</organism>
<dbReference type="PANTHER" id="PTHR31614">
    <property type="entry name" value="PROTEIN DOWNSTREAM OF FLC-RELATED"/>
    <property type="match status" value="1"/>
</dbReference>
<reference evidence="5 6" key="1">
    <citation type="submission" date="2019-07" db="EMBL/GenBank/DDBJ databases">
        <title>De Novo Assembly of kiwifruit Actinidia rufa.</title>
        <authorList>
            <person name="Sugita-Konishi S."/>
            <person name="Sato K."/>
            <person name="Mori E."/>
            <person name="Abe Y."/>
            <person name="Kisaki G."/>
            <person name="Hamano K."/>
            <person name="Suezawa K."/>
            <person name="Otani M."/>
            <person name="Fukuda T."/>
            <person name="Manabe T."/>
            <person name="Gomi K."/>
            <person name="Tabuchi M."/>
            <person name="Akimitsu K."/>
            <person name="Kataoka I."/>
        </authorList>
    </citation>
    <scope>NUCLEOTIDE SEQUENCE [LARGE SCALE GENOMIC DNA]</scope>
    <source>
        <strain evidence="6">cv. Fuchu</strain>
    </source>
</reference>
<dbReference type="OrthoDB" id="1888725at2759"/>
<dbReference type="EMBL" id="BJWL01000017">
    <property type="protein sequence ID" value="GFZ05115.1"/>
    <property type="molecule type" value="Genomic_DNA"/>
</dbReference>